<dbReference type="InterPro" id="IPR013783">
    <property type="entry name" value="Ig-like_fold"/>
</dbReference>
<evidence type="ECO:0000313" key="4">
    <source>
        <dbReference type="EMBL" id="MFC5007152.1"/>
    </source>
</evidence>
<accession>A0ABV9WEK4</accession>
<comment type="caution">
    <text evidence="4">The sequence shown here is derived from an EMBL/GenBank/DDBJ whole genome shotgun (WGS) entry which is preliminary data.</text>
</comment>
<dbReference type="EMBL" id="JBHSIU010000114">
    <property type="protein sequence ID" value="MFC5007152.1"/>
    <property type="molecule type" value="Genomic_DNA"/>
</dbReference>
<dbReference type="InterPro" id="IPR032979">
    <property type="entry name" value="ENGase"/>
</dbReference>
<gene>
    <name evidence="4" type="ORF">ACFPIJ_56275</name>
</gene>
<organism evidence="4 5">
    <name type="scientific">Dactylosporangium cerinum</name>
    <dbReference type="NCBI Taxonomy" id="1434730"/>
    <lineage>
        <taxon>Bacteria</taxon>
        <taxon>Bacillati</taxon>
        <taxon>Actinomycetota</taxon>
        <taxon>Actinomycetes</taxon>
        <taxon>Micromonosporales</taxon>
        <taxon>Micromonosporaceae</taxon>
        <taxon>Dactylosporangium</taxon>
    </lineage>
</organism>
<dbReference type="Gene3D" id="3.20.20.80">
    <property type="entry name" value="Glycosidases"/>
    <property type="match status" value="1"/>
</dbReference>
<evidence type="ECO:0000259" key="3">
    <source>
        <dbReference type="Pfam" id="PF21910"/>
    </source>
</evidence>
<reference evidence="5" key="1">
    <citation type="journal article" date="2019" name="Int. J. Syst. Evol. Microbiol.">
        <title>The Global Catalogue of Microorganisms (GCM) 10K type strain sequencing project: providing services to taxonomists for standard genome sequencing and annotation.</title>
        <authorList>
            <consortium name="The Broad Institute Genomics Platform"/>
            <consortium name="The Broad Institute Genome Sequencing Center for Infectious Disease"/>
            <person name="Wu L."/>
            <person name="Ma J."/>
        </authorList>
    </citation>
    <scope>NUCLEOTIDE SEQUENCE [LARGE SCALE GENOMIC DNA]</scope>
    <source>
        <strain evidence="5">CGMCC 4.7152</strain>
    </source>
</reference>
<dbReference type="RefSeq" id="WP_380127802.1">
    <property type="nucleotide sequence ID" value="NZ_JBHSIU010000114.1"/>
</dbReference>
<feature type="domain" description="Cytosolic endo-beta-N-acetylglucosaminidase TIM barrel" evidence="2">
    <location>
        <begin position="89"/>
        <end position="383"/>
    </location>
</feature>
<evidence type="ECO:0008006" key="6">
    <source>
        <dbReference type="Google" id="ProtNLM"/>
    </source>
</evidence>
<dbReference type="PANTHER" id="PTHR13246">
    <property type="entry name" value="ENDO BETA N-ACETYLGLUCOSAMINIDASE"/>
    <property type="match status" value="1"/>
</dbReference>
<evidence type="ECO:0000313" key="5">
    <source>
        <dbReference type="Proteomes" id="UP001595912"/>
    </source>
</evidence>
<feature type="domain" description="Endo-beta-N-acetylglucosaminidase D-like D2" evidence="3">
    <location>
        <begin position="554"/>
        <end position="648"/>
    </location>
</feature>
<dbReference type="InterPro" id="IPR054110">
    <property type="entry name" value="EndoD-like_D2"/>
</dbReference>
<dbReference type="Pfam" id="PF03644">
    <property type="entry name" value="Glyco_hydro_85"/>
    <property type="match status" value="1"/>
</dbReference>
<evidence type="ECO:0000256" key="1">
    <source>
        <dbReference type="SAM" id="MobiDB-lite"/>
    </source>
</evidence>
<protein>
    <recommendedName>
        <fullName evidence="6">Mannosyl-glycoprotein endo-beta-N-acetylglucosaminidase</fullName>
    </recommendedName>
</protein>
<evidence type="ECO:0000259" key="2">
    <source>
        <dbReference type="Pfam" id="PF03644"/>
    </source>
</evidence>
<proteinExistence type="predicted"/>
<dbReference type="PANTHER" id="PTHR13246:SF1">
    <property type="entry name" value="CYTOSOLIC ENDO-BETA-N-ACETYLGLUCOSAMINIDASE"/>
    <property type="match status" value="1"/>
</dbReference>
<sequence length="649" mass="70623">MHHDRTPSAHRPPRPRALRLQPTSPHWFPKDLHTWSPATANDPFNRASVQRAERRWRQQYAANPTAQACNGDLMALSVFGHTSGHPSLGSDDVQYYAFGYWQYVGTLVYWGGAIDEGLIVAPSPAVTDAAHRNGVPVYGTVFFGNHTDPEYVKQVKDFNHPRVPEALVQIAQYYGFDGWFVNQETPVHRHIAGDVRDTMVQLRSRAAEAGLGIGWYDAMTADGKVGWQHMLNDENVRFFQASDAFLIDSDWTVQGLKDSAALARSLDRDSRSLYADYDLGGIGLSGTDVDVVFGLDPRITSVGLYGTQWSFEQATPPPDRPADDVFLTDFYANESKLWTGPTGNPSTPVPGWEWKGLSSSLAERTPIVATPFTTTFNAGHGTRYAIDGAAQENGWNHLGLQDVLPTYRWVVTTGAGKPLTAGLDFTTAWQGGSSLRINGSLSADNLIRLYQTDLPTGTGRQIRIACRSSVQPNGFTLQVGVRHEGSGFTYSNVTTPFSSWGTTTVDLPATGKPIVEIALAVRLTGAGPRLVDLNVGMLAVLDAGQSGAPAAPTAFTVVRSDIQGNLAEVLLRWSAPARPPYRYRLSSRSQDGTTLTYLGTTNGTGFYLPSVRRTTSGSRPDARTTLLVQAVGHDLTASKPAETTLNWPA</sequence>
<keyword evidence="5" id="KW-1185">Reference proteome</keyword>
<feature type="region of interest" description="Disordered" evidence="1">
    <location>
        <begin position="1"/>
        <end position="23"/>
    </location>
</feature>
<dbReference type="Proteomes" id="UP001595912">
    <property type="component" value="Unassembled WGS sequence"/>
</dbReference>
<dbReference type="Gene3D" id="2.60.40.10">
    <property type="entry name" value="Immunoglobulins"/>
    <property type="match status" value="1"/>
</dbReference>
<name>A0ABV9WEK4_9ACTN</name>
<dbReference type="Pfam" id="PF21910">
    <property type="entry name" value="GH85_C"/>
    <property type="match status" value="1"/>
</dbReference>
<dbReference type="InterPro" id="IPR005201">
    <property type="entry name" value="TIM_ENGase"/>
</dbReference>
<dbReference type="Gene3D" id="2.60.120.260">
    <property type="entry name" value="Galactose-binding domain-like"/>
    <property type="match status" value="1"/>
</dbReference>